<dbReference type="InterPro" id="IPR035093">
    <property type="entry name" value="RelE/ParE_toxin_dom_sf"/>
</dbReference>
<dbReference type="EMBL" id="CP003273">
    <property type="protein sequence ID" value="AGL02513.1"/>
    <property type="molecule type" value="Genomic_DNA"/>
</dbReference>
<dbReference type="OrthoDB" id="5521312at2"/>
<dbReference type="STRING" id="767817.Desgi_3158"/>
<keyword evidence="2" id="KW-1185">Reference proteome</keyword>
<evidence type="ECO:0008006" key="3">
    <source>
        <dbReference type="Google" id="ProtNLM"/>
    </source>
</evidence>
<dbReference type="SUPFAM" id="SSF143011">
    <property type="entry name" value="RelE-like"/>
    <property type="match status" value="1"/>
</dbReference>
<gene>
    <name evidence="1" type="ORF">Desgi_3158</name>
</gene>
<evidence type="ECO:0000313" key="1">
    <source>
        <dbReference type="EMBL" id="AGL02513.1"/>
    </source>
</evidence>
<sequence>MKFQRTERFKRMYKKMDSQQQDFIKRAINLMSDNIYHPSLRVKRIQGTKRIWEASATMGLRITFDWEEDVITLRNCGEHDKTLKNP</sequence>
<protein>
    <recommendedName>
        <fullName evidence="3">Cytotoxin</fullName>
    </recommendedName>
</protein>
<reference evidence="1 2" key="1">
    <citation type="submission" date="2012-01" db="EMBL/GenBank/DDBJ databases">
        <title>Complete sequence of Desulfotomaculum gibsoniae DSM 7213.</title>
        <authorList>
            <consortium name="US DOE Joint Genome Institute"/>
            <person name="Lucas S."/>
            <person name="Han J."/>
            <person name="Lapidus A."/>
            <person name="Cheng J.-F."/>
            <person name="Goodwin L."/>
            <person name="Pitluck S."/>
            <person name="Peters L."/>
            <person name="Ovchinnikova G."/>
            <person name="Teshima H."/>
            <person name="Detter J.C."/>
            <person name="Han C."/>
            <person name="Tapia R."/>
            <person name="Land M."/>
            <person name="Hauser L."/>
            <person name="Kyrpides N."/>
            <person name="Ivanova N."/>
            <person name="Pagani I."/>
            <person name="Parshina S."/>
            <person name="Plugge C."/>
            <person name="Muyzer G."/>
            <person name="Kuever J."/>
            <person name="Ivanova A."/>
            <person name="Nazina T."/>
            <person name="Klenk H.-P."/>
            <person name="Brambilla E."/>
            <person name="Spring S."/>
            <person name="Stams A.F."/>
            <person name="Woyke T."/>
        </authorList>
    </citation>
    <scope>NUCLEOTIDE SEQUENCE [LARGE SCALE GENOMIC DNA]</scope>
    <source>
        <strain evidence="1 2">DSM 7213</strain>
    </source>
</reference>
<dbReference type="Proteomes" id="UP000013520">
    <property type="component" value="Chromosome"/>
</dbReference>
<evidence type="ECO:0000313" key="2">
    <source>
        <dbReference type="Proteomes" id="UP000013520"/>
    </source>
</evidence>
<dbReference type="KEGG" id="dgi:Desgi_3158"/>
<dbReference type="Gene3D" id="3.30.2310.20">
    <property type="entry name" value="RelE-like"/>
    <property type="match status" value="1"/>
</dbReference>
<dbReference type="HOGENOM" id="CLU_161929_0_1_9"/>
<organism evidence="1 2">
    <name type="scientific">Desulfoscipio gibsoniae DSM 7213</name>
    <dbReference type="NCBI Taxonomy" id="767817"/>
    <lineage>
        <taxon>Bacteria</taxon>
        <taxon>Bacillati</taxon>
        <taxon>Bacillota</taxon>
        <taxon>Clostridia</taxon>
        <taxon>Eubacteriales</taxon>
        <taxon>Desulfallaceae</taxon>
        <taxon>Desulfoscipio</taxon>
    </lineage>
</organism>
<dbReference type="eggNOG" id="COG2026">
    <property type="taxonomic scope" value="Bacteria"/>
</dbReference>
<proteinExistence type="predicted"/>
<accession>R4KH63</accession>
<dbReference type="AlphaFoldDB" id="R4KH63"/>
<name>R4KH63_9FIRM</name>